<sequence length="40" mass="4751">MVHALMFPCHRDGAEWVDHAGSRHLDIQPTHWRRWTQSAN</sequence>
<evidence type="ECO:0000313" key="2">
    <source>
        <dbReference type="Proteomes" id="UP000673383"/>
    </source>
</evidence>
<proteinExistence type="predicted"/>
<reference evidence="1" key="1">
    <citation type="submission" date="2021-02" db="EMBL/GenBank/DDBJ databases">
        <title>Genomic Encyclopedia of Type Strains, Phase IV (KMG-V): Genome sequencing to study the core and pangenomes of soil and plant-associated prokaryotes.</title>
        <authorList>
            <person name="Whitman W."/>
        </authorList>
    </citation>
    <scope>NUCLEOTIDE SEQUENCE</scope>
    <source>
        <strain evidence="1">USDA 406</strain>
    </source>
</reference>
<dbReference type="EMBL" id="JAFICZ010000001">
    <property type="protein sequence ID" value="MBP1295076.1"/>
    <property type="molecule type" value="Genomic_DNA"/>
</dbReference>
<evidence type="ECO:0000313" key="1">
    <source>
        <dbReference type="EMBL" id="MBP1295076.1"/>
    </source>
</evidence>
<gene>
    <name evidence="1" type="ORF">JOH49_004829</name>
</gene>
<protein>
    <submittedName>
        <fullName evidence="1">Uncharacterized protein</fullName>
    </submittedName>
</protein>
<accession>A0A8I1YB47</accession>
<name>A0A8I1YB47_BRAEL</name>
<organism evidence="1 2">
    <name type="scientific">Bradyrhizobium elkanii</name>
    <dbReference type="NCBI Taxonomy" id="29448"/>
    <lineage>
        <taxon>Bacteria</taxon>
        <taxon>Pseudomonadati</taxon>
        <taxon>Pseudomonadota</taxon>
        <taxon>Alphaproteobacteria</taxon>
        <taxon>Hyphomicrobiales</taxon>
        <taxon>Nitrobacteraceae</taxon>
        <taxon>Bradyrhizobium</taxon>
    </lineage>
</organism>
<dbReference type="AlphaFoldDB" id="A0A8I1YB47"/>
<comment type="caution">
    <text evidence="1">The sequence shown here is derived from an EMBL/GenBank/DDBJ whole genome shotgun (WGS) entry which is preliminary data.</text>
</comment>
<dbReference type="RefSeq" id="WP_256438777.1">
    <property type="nucleotide sequence ID" value="NZ_CP126004.1"/>
</dbReference>
<dbReference type="Proteomes" id="UP000673383">
    <property type="component" value="Unassembled WGS sequence"/>
</dbReference>